<evidence type="ECO:0000313" key="1">
    <source>
        <dbReference type="EMBL" id="EPT01457.1"/>
    </source>
</evidence>
<proteinExistence type="predicted"/>
<dbReference type="AlphaFoldDB" id="S8E8W2"/>
<dbReference type="EMBL" id="KE504142">
    <property type="protein sequence ID" value="EPT01457.1"/>
    <property type="molecule type" value="Genomic_DNA"/>
</dbReference>
<dbReference type="HOGENOM" id="CLU_1133612_0_0_1"/>
<organism evidence="1 2">
    <name type="scientific">Fomitopsis schrenkii</name>
    <name type="common">Brown rot fungus</name>
    <dbReference type="NCBI Taxonomy" id="2126942"/>
    <lineage>
        <taxon>Eukaryota</taxon>
        <taxon>Fungi</taxon>
        <taxon>Dikarya</taxon>
        <taxon>Basidiomycota</taxon>
        <taxon>Agaricomycotina</taxon>
        <taxon>Agaricomycetes</taxon>
        <taxon>Polyporales</taxon>
        <taxon>Fomitopsis</taxon>
    </lineage>
</organism>
<sequence>MSAPSAAVWNTLGDGSSAITWVCGILSGVQLLKSTLTYVDNQSVGGLLRRGREQLKMLRDHAAKLTPQERCLIEMKKPKYLAGVEDFITRTDEFLDRVECDYRQGLLRTWKTYGPNVLNDVKKGLAKTESNTEKTLNDLMLIIIIPRAQATAYGDSLEPSPLMSLSAHWMQGMLHQEDDMVRHTTRSRWHIEWHLQLLAYLRAALQPGALMKAAPPARTTLAQGRRRILPPIIITALELGRLHAK</sequence>
<dbReference type="InParanoid" id="S8E8W2"/>
<name>S8E8W2_FOMSC</name>
<evidence type="ECO:0000313" key="2">
    <source>
        <dbReference type="Proteomes" id="UP000015241"/>
    </source>
</evidence>
<protein>
    <submittedName>
        <fullName evidence="1">Uncharacterized protein</fullName>
    </submittedName>
</protein>
<keyword evidence="2" id="KW-1185">Reference proteome</keyword>
<accession>S8E8W2</accession>
<gene>
    <name evidence="1" type="ORF">FOMPIDRAFT_89811</name>
</gene>
<reference evidence="1 2" key="1">
    <citation type="journal article" date="2012" name="Science">
        <title>The Paleozoic origin of enzymatic lignin decomposition reconstructed from 31 fungal genomes.</title>
        <authorList>
            <person name="Floudas D."/>
            <person name="Binder M."/>
            <person name="Riley R."/>
            <person name="Barry K."/>
            <person name="Blanchette R.A."/>
            <person name="Henrissat B."/>
            <person name="Martinez A.T."/>
            <person name="Otillar R."/>
            <person name="Spatafora J.W."/>
            <person name="Yadav J.S."/>
            <person name="Aerts A."/>
            <person name="Benoit I."/>
            <person name="Boyd A."/>
            <person name="Carlson A."/>
            <person name="Copeland A."/>
            <person name="Coutinho P.M."/>
            <person name="de Vries R.P."/>
            <person name="Ferreira P."/>
            <person name="Findley K."/>
            <person name="Foster B."/>
            <person name="Gaskell J."/>
            <person name="Glotzer D."/>
            <person name="Gorecki P."/>
            <person name="Heitman J."/>
            <person name="Hesse C."/>
            <person name="Hori C."/>
            <person name="Igarashi K."/>
            <person name="Jurgens J.A."/>
            <person name="Kallen N."/>
            <person name="Kersten P."/>
            <person name="Kohler A."/>
            <person name="Kuees U."/>
            <person name="Kumar T.K.A."/>
            <person name="Kuo A."/>
            <person name="LaButti K."/>
            <person name="Larrondo L.F."/>
            <person name="Lindquist E."/>
            <person name="Ling A."/>
            <person name="Lombard V."/>
            <person name="Lucas S."/>
            <person name="Lundell T."/>
            <person name="Martin R."/>
            <person name="McLaughlin D.J."/>
            <person name="Morgenstern I."/>
            <person name="Morin E."/>
            <person name="Murat C."/>
            <person name="Nagy L.G."/>
            <person name="Nolan M."/>
            <person name="Ohm R.A."/>
            <person name="Patyshakuliyeva A."/>
            <person name="Rokas A."/>
            <person name="Ruiz-Duenas F.J."/>
            <person name="Sabat G."/>
            <person name="Salamov A."/>
            <person name="Samejima M."/>
            <person name="Schmutz J."/>
            <person name="Slot J.C."/>
            <person name="St John F."/>
            <person name="Stenlid J."/>
            <person name="Sun H."/>
            <person name="Sun S."/>
            <person name="Syed K."/>
            <person name="Tsang A."/>
            <person name="Wiebenga A."/>
            <person name="Young D."/>
            <person name="Pisabarro A."/>
            <person name="Eastwood D.C."/>
            <person name="Martin F."/>
            <person name="Cullen D."/>
            <person name="Grigoriev I.V."/>
            <person name="Hibbett D.S."/>
        </authorList>
    </citation>
    <scope>NUCLEOTIDE SEQUENCE</scope>
    <source>
        <strain evidence="2">FP-58527</strain>
    </source>
</reference>
<dbReference type="Proteomes" id="UP000015241">
    <property type="component" value="Unassembled WGS sequence"/>
</dbReference>